<gene>
    <name evidence="6" type="ORF">OLX77_10130</name>
</gene>
<organism evidence="6 7">
    <name type="scientific">Thiovibrio frasassiensis</name>
    <dbReference type="NCBI Taxonomy" id="2984131"/>
    <lineage>
        <taxon>Bacteria</taxon>
        <taxon>Pseudomonadati</taxon>
        <taxon>Thermodesulfobacteriota</taxon>
        <taxon>Desulfobulbia</taxon>
        <taxon>Desulfobulbales</taxon>
        <taxon>Thiovibrionaceae</taxon>
        <taxon>Thiovibrio</taxon>
    </lineage>
</organism>
<dbReference type="InterPro" id="IPR029154">
    <property type="entry name" value="HIBADH-like_NADP-bd"/>
</dbReference>
<evidence type="ECO:0000313" key="7">
    <source>
        <dbReference type="Proteomes" id="UP001154240"/>
    </source>
</evidence>
<reference evidence="6" key="2">
    <citation type="submission" date="2022-10" db="EMBL/GenBank/DDBJ databases">
        <authorList>
            <person name="Aronson H.S."/>
        </authorList>
    </citation>
    <scope>NUCLEOTIDE SEQUENCE</scope>
    <source>
        <strain evidence="6">RS19-109</strain>
    </source>
</reference>
<keyword evidence="7" id="KW-1185">Reference proteome</keyword>
<dbReference type="PANTHER" id="PTHR43580:SF2">
    <property type="entry name" value="CYTOKINE-LIKE NUCLEAR FACTOR N-PAC"/>
    <property type="match status" value="1"/>
</dbReference>
<keyword evidence="2" id="KW-0520">NAD</keyword>
<feature type="domain" description="3-hydroxyisobutyrate dehydrogenase-like NAD-binding" evidence="5">
    <location>
        <begin position="167"/>
        <end position="286"/>
    </location>
</feature>
<evidence type="ECO:0000259" key="4">
    <source>
        <dbReference type="Pfam" id="PF03446"/>
    </source>
</evidence>
<dbReference type="GO" id="GO:0050661">
    <property type="term" value="F:NADP binding"/>
    <property type="evidence" value="ECO:0007669"/>
    <property type="project" value="InterPro"/>
</dbReference>
<reference evidence="6" key="1">
    <citation type="journal article" date="2022" name="bioRxiv">
        <title>Thiovibrio frasassiensisgen. nov., sp. nov., an autotrophic, elemental sulfur disproportionating bacterium isolated from sulfidic karst sediment, and proposal of Thiovibrionaceae fam. nov.</title>
        <authorList>
            <person name="Aronson H."/>
            <person name="Thomas C."/>
            <person name="Bhattacharyya M."/>
            <person name="Eckstein S."/>
            <person name="Jensen S."/>
            <person name="Barco R."/>
            <person name="Macalady J."/>
            <person name="Amend J."/>
        </authorList>
    </citation>
    <scope>NUCLEOTIDE SEQUENCE</scope>
    <source>
        <strain evidence="6">RS19-109</strain>
    </source>
</reference>
<evidence type="ECO:0000256" key="1">
    <source>
        <dbReference type="ARBA" id="ARBA00023002"/>
    </source>
</evidence>
<evidence type="ECO:0000259" key="5">
    <source>
        <dbReference type="Pfam" id="PF14833"/>
    </source>
</evidence>
<sequence length="290" mass="31183">MPEVKTMHLGFIGLGHLGKAIAGRLLDCGHTLTVWNRTPAKAEGLQGEVAPSPRLVAEKAEIIFVCMFDSAAVHAILSQEGGLLSADLAGKVIVDLSTNHFKEVPHFHALCAKAGGIYLEAPVLGSVVPASQGALTVLVSGKEAGYDKVRPVLENIGKNLFFLKVPGLATKMKLINNLTLGSFMATIAEALSLGETIGMQKEEILDILSVGGGNSLVLNAKRNKLLQEDFSTHFSSALIYKDLHCLQDLAYEEKTSLFTAAVVKELYGRTFEEGIDQEDFSAIYKLFKKG</sequence>
<proteinExistence type="predicted"/>
<evidence type="ECO:0000256" key="2">
    <source>
        <dbReference type="ARBA" id="ARBA00023027"/>
    </source>
</evidence>
<comment type="caution">
    <text evidence="6">The sequence shown here is derived from an EMBL/GenBank/DDBJ whole genome shotgun (WGS) entry which is preliminary data.</text>
</comment>
<dbReference type="RefSeq" id="WP_307634073.1">
    <property type="nucleotide sequence ID" value="NZ_JAPHEH010000001.1"/>
</dbReference>
<dbReference type="PANTHER" id="PTHR43580">
    <property type="entry name" value="OXIDOREDUCTASE GLYR1-RELATED"/>
    <property type="match status" value="1"/>
</dbReference>
<dbReference type="InterPro" id="IPR013328">
    <property type="entry name" value="6PGD_dom2"/>
</dbReference>
<dbReference type="Gene3D" id="3.40.50.720">
    <property type="entry name" value="NAD(P)-binding Rossmann-like Domain"/>
    <property type="match status" value="1"/>
</dbReference>
<dbReference type="AlphaFoldDB" id="A0A9X4MKJ1"/>
<dbReference type="Pfam" id="PF14833">
    <property type="entry name" value="NAD_binding_11"/>
    <property type="match status" value="1"/>
</dbReference>
<feature type="domain" description="6-phosphogluconate dehydrogenase NADP-binding" evidence="4">
    <location>
        <begin position="9"/>
        <end position="161"/>
    </location>
</feature>
<dbReference type="InterPro" id="IPR008927">
    <property type="entry name" value="6-PGluconate_DH-like_C_sf"/>
</dbReference>
<dbReference type="InterPro" id="IPR006115">
    <property type="entry name" value="6PGDH_NADP-bd"/>
</dbReference>
<evidence type="ECO:0000256" key="3">
    <source>
        <dbReference type="PIRSR" id="PIRSR000103-1"/>
    </source>
</evidence>
<keyword evidence="1" id="KW-0560">Oxidoreductase</keyword>
<protein>
    <submittedName>
        <fullName evidence="6">NAD(P)-dependent oxidoreductase</fullName>
    </submittedName>
</protein>
<dbReference type="Gene3D" id="1.10.1040.10">
    <property type="entry name" value="N-(1-d-carboxylethyl)-l-norvaline Dehydrogenase, domain 2"/>
    <property type="match status" value="1"/>
</dbReference>
<dbReference type="InterPro" id="IPR015815">
    <property type="entry name" value="HIBADH-related"/>
</dbReference>
<dbReference type="Proteomes" id="UP001154240">
    <property type="component" value="Unassembled WGS sequence"/>
</dbReference>
<dbReference type="InterPro" id="IPR036291">
    <property type="entry name" value="NAD(P)-bd_dom_sf"/>
</dbReference>
<feature type="active site" evidence="3">
    <location>
        <position position="173"/>
    </location>
</feature>
<dbReference type="GO" id="GO:0016491">
    <property type="term" value="F:oxidoreductase activity"/>
    <property type="evidence" value="ECO:0007669"/>
    <property type="project" value="UniProtKB-KW"/>
</dbReference>
<dbReference type="SUPFAM" id="SSF51735">
    <property type="entry name" value="NAD(P)-binding Rossmann-fold domains"/>
    <property type="match status" value="1"/>
</dbReference>
<dbReference type="EMBL" id="JAPHEH010000001">
    <property type="protein sequence ID" value="MDG4476509.1"/>
    <property type="molecule type" value="Genomic_DNA"/>
</dbReference>
<name>A0A9X4MKJ1_9BACT</name>
<dbReference type="SUPFAM" id="SSF48179">
    <property type="entry name" value="6-phosphogluconate dehydrogenase C-terminal domain-like"/>
    <property type="match status" value="1"/>
</dbReference>
<evidence type="ECO:0000313" key="6">
    <source>
        <dbReference type="EMBL" id="MDG4476509.1"/>
    </source>
</evidence>
<dbReference type="InterPro" id="IPR051265">
    <property type="entry name" value="HIBADH-related_NP60_sf"/>
</dbReference>
<dbReference type="GO" id="GO:0051287">
    <property type="term" value="F:NAD binding"/>
    <property type="evidence" value="ECO:0007669"/>
    <property type="project" value="InterPro"/>
</dbReference>
<accession>A0A9X4MKJ1</accession>
<dbReference type="Pfam" id="PF03446">
    <property type="entry name" value="NAD_binding_2"/>
    <property type="match status" value="1"/>
</dbReference>
<dbReference type="PIRSF" id="PIRSF000103">
    <property type="entry name" value="HIBADH"/>
    <property type="match status" value="1"/>
</dbReference>